<keyword evidence="3" id="KW-0413">Isomerase</keyword>
<name>A0AB33K0X0_9ACTN</name>
<dbReference type="InterPro" id="IPR010872">
    <property type="entry name" value="MDMPI_C-term_domain"/>
</dbReference>
<dbReference type="GO" id="GO:0005886">
    <property type="term" value="C:plasma membrane"/>
    <property type="evidence" value="ECO:0007669"/>
    <property type="project" value="TreeGrafter"/>
</dbReference>
<dbReference type="InterPro" id="IPR024344">
    <property type="entry name" value="MDMPI_metal-binding"/>
</dbReference>
<dbReference type="SUPFAM" id="SSF109854">
    <property type="entry name" value="DinB/YfiT-like putative metalloenzymes"/>
    <property type="match status" value="1"/>
</dbReference>
<accession>A0AB33K0X0</accession>
<dbReference type="PANTHER" id="PTHR40758:SF1">
    <property type="entry name" value="CONSERVED PROTEIN"/>
    <property type="match status" value="1"/>
</dbReference>
<dbReference type="InterPro" id="IPR034660">
    <property type="entry name" value="DinB/YfiT-like"/>
</dbReference>
<dbReference type="Pfam" id="PF11716">
    <property type="entry name" value="MDMPI_N"/>
    <property type="match status" value="1"/>
</dbReference>
<dbReference type="PANTHER" id="PTHR40758">
    <property type="entry name" value="CONSERVED PROTEIN"/>
    <property type="match status" value="1"/>
</dbReference>
<gene>
    <name evidence="3" type="ORF">KCMC57_37490</name>
</gene>
<dbReference type="Pfam" id="PF07398">
    <property type="entry name" value="MDMPI_C"/>
    <property type="match status" value="1"/>
</dbReference>
<dbReference type="GO" id="GO:0046872">
    <property type="term" value="F:metal ion binding"/>
    <property type="evidence" value="ECO:0007669"/>
    <property type="project" value="InterPro"/>
</dbReference>
<evidence type="ECO:0000259" key="2">
    <source>
        <dbReference type="Pfam" id="PF11716"/>
    </source>
</evidence>
<dbReference type="EMBL" id="AP035881">
    <property type="protein sequence ID" value="BFP47381.1"/>
    <property type="molecule type" value="Genomic_DNA"/>
</dbReference>
<sequence>MAVASFDRLCTGITDEAGGLAKALSAVELDHPSPTCPGWTAGQLIGHLHQALSWAAGLVETRAVAFVPPANAAAGAGTGDADWTDAVDDLARRALDGFTGGDDREALSAWLLGAADRLADALRDAGPDGPVWTTFGPHRAGFWARWGALEAAVHRADAELLAGREFGPDFGLDPELSYDSVGLWLTALGDPATEPFYDPRVVNLRGSGETLLFQVVDAPSGEVGRWLVTRTPEGPRTAVAPAEGTAADVTVRGDAAALLLVLKGRIPSTTPEVTVTGDAALLDHWLANALA</sequence>
<feature type="domain" description="MDMPI C-terminal" evidence="1">
    <location>
        <begin position="209"/>
        <end position="283"/>
    </location>
</feature>
<proteinExistence type="predicted"/>
<evidence type="ECO:0000313" key="3">
    <source>
        <dbReference type="EMBL" id="BFP47381.1"/>
    </source>
</evidence>
<protein>
    <submittedName>
        <fullName evidence="3">Maleylpyruvate isomerase family mycothiol-dependent enzyme</fullName>
    </submittedName>
</protein>
<dbReference type="AlphaFoldDB" id="A0AB33K0X0"/>
<evidence type="ECO:0000259" key="1">
    <source>
        <dbReference type="Pfam" id="PF07398"/>
    </source>
</evidence>
<feature type="domain" description="Mycothiol-dependent maleylpyruvate isomerase metal-binding" evidence="2">
    <location>
        <begin position="13"/>
        <end position="158"/>
    </location>
</feature>
<reference evidence="3" key="1">
    <citation type="submission" date="2024-07" db="EMBL/GenBank/DDBJ databases">
        <title>Complete genome sequences of cellulolytic bacteria, Kitasatospora sp. CMC57 and Streptomyces sp. CMC78, isolated from Japanese agricultural soil.</title>
        <authorList>
            <person name="Hashimoto T."/>
            <person name="Ito M."/>
            <person name="Iwamoto M."/>
            <person name="Fukahori D."/>
            <person name="Shoda T."/>
            <person name="Sakoda M."/>
            <person name="Morohoshi T."/>
            <person name="Mitsuboshi M."/>
            <person name="Nishizawa T."/>
        </authorList>
    </citation>
    <scope>NUCLEOTIDE SEQUENCE</scope>
    <source>
        <strain evidence="3">CMC57</strain>
    </source>
</reference>
<organism evidence="3">
    <name type="scientific">Kitasatospora sp. CMC57</name>
    <dbReference type="NCBI Taxonomy" id="3231513"/>
    <lineage>
        <taxon>Bacteria</taxon>
        <taxon>Bacillati</taxon>
        <taxon>Actinomycetota</taxon>
        <taxon>Actinomycetes</taxon>
        <taxon>Kitasatosporales</taxon>
        <taxon>Streptomycetaceae</taxon>
        <taxon>Kitasatospora</taxon>
    </lineage>
</organism>
<dbReference type="GO" id="GO:0016853">
    <property type="term" value="F:isomerase activity"/>
    <property type="evidence" value="ECO:0007669"/>
    <property type="project" value="UniProtKB-KW"/>
</dbReference>
<dbReference type="RefSeq" id="WP_407989743.1">
    <property type="nucleotide sequence ID" value="NZ_AP035881.2"/>
</dbReference>